<dbReference type="STRING" id="35756.GCA_001044155_00957"/>
<dbReference type="Proteomes" id="UP000254467">
    <property type="component" value="Unassembled WGS sequence"/>
</dbReference>
<name>A0A376CK25_9CORY</name>
<gene>
    <name evidence="2" type="ORF">NCTC11862_00622</name>
</gene>
<evidence type="ECO:0000313" key="3">
    <source>
        <dbReference type="Proteomes" id="UP000254467"/>
    </source>
</evidence>
<dbReference type="PROSITE" id="PS51257">
    <property type="entry name" value="PROKAR_LIPOPROTEIN"/>
    <property type="match status" value="1"/>
</dbReference>
<protein>
    <submittedName>
        <fullName evidence="2">Uncharacterized protein</fullName>
    </submittedName>
</protein>
<dbReference type="OrthoDB" id="4411665at2"/>
<keyword evidence="3" id="KW-1185">Reference proteome</keyword>
<proteinExistence type="predicted"/>
<feature type="compositionally biased region" description="Low complexity" evidence="1">
    <location>
        <begin position="60"/>
        <end position="81"/>
    </location>
</feature>
<sequence>MRSSTFSRILPLLAATALLTGCDVGGGGSSSGGGQALTSAAFTTVEETTEAEETDESETTEPSSSESSSTSETTTRSGSHTQVNPADYERAGMSIFTYNIDGVQGDCAISPHGATCQGGTPTDAPMVTARPLPPRQADAIYIGRDGMHWTIFEGVGPSQGKLNPGQSISVGNAKCWYPDDGTLQCTSGHDSFKITAPDGKISISGTLVDTPVWDLPEYW</sequence>
<dbReference type="RefSeq" id="WP_147287075.1">
    <property type="nucleotide sequence ID" value="NZ_LDYD01000005.1"/>
</dbReference>
<evidence type="ECO:0000313" key="2">
    <source>
        <dbReference type="EMBL" id="STC68846.1"/>
    </source>
</evidence>
<feature type="region of interest" description="Disordered" evidence="1">
    <location>
        <begin position="43"/>
        <end position="87"/>
    </location>
</feature>
<accession>A0A376CK25</accession>
<organism evidence="2 3">
    <name type="scientific">Corynebacterium pilosum</name>
    <dbReference type="NCBI Taxonomy" id="35756"/>
    <lineage>
        <taxon>Bacteria</taxon>
        <taxon>Bacillati</taxon>
        <taxon>Actinomycetota</taxon>
        <taxon>Actinomycetes</taxon>
        <taxon>Mycobacteriales</taxon>
        <taxon>Corynebacteriaceae</taxon>
        <taxon>Corynebacterium</taxon>
    </lineage>
</organism>
<reference evidence="2 3" key="1">
    <citation type="submission" date="2018-06" db="EMBL/GenBank/DDBJ databases">
        <authorList>
            <consortium name="Pathogen Informatics"/>
            <person name="Doyle S."/>
        </authorList>
    </citation>
    <scope>NUCLEOTIDE SEQUENCE [LARGE SCALE GENOMIC DNA]</scope>
    <source>
        <strain evidence="2 3">NCTC11862</strain>
    </source>
</reference>
<dbReference type="EMBL" id="UFXQ01000001">
    <property type="protein sequence ID" value="STC68846.1"/>
    <property type="molecule type" value="Genomic_DNA"/>
</dbReference>
<feature type="compositionally biased region" description="Acidic residues" evidence="1">
    <location>
        <begin position="47"/>
        <end position="59"/>
    </location>
</feature>
<dbReference type="AlphaFoldDB" id="A0A376CK25"/>
<evidence type="ECO:0000256" key="1">
    <source>
        <dbReference type="SAM" id="MobiDB-lite"/>
    </source>
</evidence>